<keyword evidence="2" id="KW-0812">Transmembrane</keyword>
<keyword evidence="2" id="KW-0472">Membrane</keyword>
<dbReference type="EMBL" id="VCLA01000138">
    <property type="protein sequence ID" value="MQT01771.1"/>
    <property type="molecule type" value="Genomic_DNA"/>
</dbReference>
<keyword evidence="2" id="KW-1133">Transmembrane helix</keyword>
<name>A0A646KI77_STRJU</name>
<feature type="transmembrane region" description="Helical" evidence="2">
    <location>
        <begin position="27"/>
        <end position="45"/>
    </location>
</feature>
<dbReference type="RefSeq" id="WP_153483051.1">
    <property type="nucleotide sequence ID" value="NZ_JBEPDZ010000006.1"/>
</dbReference>
<feature type="compositionally biased region" description="Basic residues" evidence="1">
    <location>
        <begin position="53"/>
        <end position="62"/>
    </location>
</feature>
<evidence type="ECO:0000256" key="1">
    <source>
        <dbReference type="SAM" id="MobiDB-lite"/>
    </source>
</evidence>
<evidence type="ECO:0000256" key="2">
    <source>
        <dbReference type="SAM" id="Phobius"/>
    </source>
</evidence>
<evidence type="ECO:0000313" key="4">
    <source>
        <dbReference type="Proteomes" id="UP000419138"/>
    </source>
</evidence>
<reference evidence="3 4" key="1">
    <citation type="submission" date="2019-05" db="EMBL/GenBank/DDBJ databases">
        <title>Comparative genomics and metabolomics analyses of clavulanic acid producing Streptomyces species provides insight into specialized metabolism and evolution of beta-lactam biosynthetic gene clusters.</title>
        <authorList>
            <person name="Moore M.A."/>
            <person name="Cruz-Morales P."/>
            <person name="Barona Gomez F."/>
            <person name="Kapil T."/>
        </authorList>
    </citation>
    <scope>NUCLEOTIDE SEQUENCE [LARGE SCALE GENOMIC DNA]</scope>
    <source>
        <strain evidence="3 4">NRRL 5741</strain>
    </source>
</reference>
<comment type="caution">
    <text evidence="3">The sequence shown here is derived from an EMBL/GenBank/DDBJ whole genome shotgun (WGS) entry which is preliminary data.</text>
</comment>
<evidence type="ECO:0000313" key="3">
    <source>
        <dbReference type="EMBL" id="MQT01771.1"/>
    </source>
</evidence>
<sequence>MSFRWKAAAGVAAAALAVTLFAPKVWLFLLIAVAFVLFLASCWFLSRLEHSSRPRPGRVRRPSPRDEVNPPPRLP</sequence>
<protein>
    <submittedName>
        <fullName evidence="3">Uncharacterized protein</fullName>
    </submittedName>
</protein>
<proteinExistence type="predicted"/>
<gene>
    <name evidence="3" type="ORF">FF041_16600</name>
</gene>
<keyword evidence="4" id="KW-1185">Reference proteome</keyword>
<dbReference type="AlphaFoldDB" id="A0A646KI77"/>
<accession>A0A646KI77</accession>
<dbReference type="Proteomes" id="UP000419138">
    <property type="component" value="Unassembled WGS sequence"/>
</dbReference>
<organism evidence="3 4">
    <name type="scientific">Streptomyces jumonjinensis</name>
    <dbReference type="NCBI Taxonomy" id="1945"/>
    <lineage>
        <taxon>Bacteria</taxon>
        <taxon>Bacillati</taxon>
        <taxon>Actinomycetota</taxon>
        <taxon>Actinomycetes</taxon>
        <taxon>Kitasatosporales</taxon>
        <taxon>Streptomycetaceae</taxon>
        <taxon>Streptomyces</taxon>
    </lineage>
</organism>
<feature type="region of interest" description="Disordered" evidence="1">
    <location>
        <begin position="51"/>
        <end position="75"/>
    </location>
</feature>